<dbReference type="InterPro" id="IPR027409">
    <property type="entry name" value="GroEL-like_apical_dom_sf"/>
</dbReference>
<dbReference type="SUPFAM" id="SSF52029">
    <property type="entry name" value="GroEL apical domain-like"/>
    <property type="match status" value="1"/>
</dbReference>
<dbReference type="PROSITE" id="PS00750">
    <property type="entry name" value="TCP1_1"/>
    <property type="match status" value="1"/>
</dbReference>
<comment type="similarity">
    <text evidence="2 9">Belongs to the TCP-1 chaperonin family.</text>
</comment>
<evidence type="ECO:0000313" key="10">
    <source>
        <dbReference type="EMBL" id="CAB4014706.1"/>
    </source>
</evidence>
<keyword evidence="4" id="KW-0963">Cytoplasm</keyword>
<dbReference type="GO" id="GO:0016887">
    <property type="term" value="F:ATP hydrolysis activity"/>
    <property type="evidence" value="ECO:0007669"/>
    <property type="project" value="InterPro"/>
</dbReference>
<evidence type="ECO:0000256" key="5">
    <source>
        <dbReference type="ARBA" id="ARBA00022741"/>
    </source>
</evidence>
<keyword evidence="7 9" id="KW-0143">Chaperone</keyword>
<dbReference type="SUPFAM" id="SSF48592">
    <property type="entry name" value="GroEL equatorial domain-like"/>
    <property type="match status" value="1"/>
</dbReference>
<dbReference type="PROSITE" id="PS00995">
    <property type="entry name" value="TCP1_3"/>
    <property type="match status" value="1"/>
</dbReference>
<keyword evidence="5 9" id="KW-0547">Nucleotide-binding</keyword>
<dbReference type="OrthoDB" id="1748577at2759"/>
<proteinExistence type="inferred from homology"/>
<keyword evidence="11" id="KW-1185">Reference proteome</keyword>
<dbReference type="Gene3D" id="3.30.260.10">
    <property type="entry name" value="TCP-1-like chaperonin intermediate domain"/>
    <property type="match status" value="1"/>
</dbReference>
<dbReference type="AlphaFoldDB" id="A0A6S7IAE6"/>
<evidence type="ECO:0000256" key="6">
    <source>
        <dbReference type="ARBA" id="ARBA00022840"/>
    </source>
</evidence>
<comment type="subcellular location">
    <subcellularLocation>
        <location evidence="1">Cytoplasm</location>
    </subcellularLocation>
</comment>
<evidence type="ECO:0000256" key="1">
    <source>
        <dbReference type="ARBA" id="ARBA00004496"/>
    </source>
</evidence>
<organism evidence="10 11">
    <name type="scientific">Paramuricea clavata</name>
    <name type="common">Red gorgonian</name>
    <name type="synonym">Violescent sea-whip</name>
    <dbReference type="NCBI Taxonomy" id="317549"/>
    <lineage>
        <taxon>Eukaryota</taxon>
        <taxon>Metazoa</taxon>
        <taxon>Cnidaria</taxon>
        <taxon>Anthozoa</taxon>
        <taxon>Octocorallia</taxon>
        <taxon>Malacalcyonacea</taxon>
        <taxon>Plexauridae</taxon>
        <taxon>Paramuricea</taxon>
    </lineage>
</organism>
<dbReference type="GO" id="GO:0140662">
    <property type="term" value="F:ATP-dependent protein folding chaperone"/>
    <property type="evidence" value="ECO:0007669"/>
    <property type="project" value="InterPro"/>
</dbReference>
<dbReference type="PANTHER" id="PTHR11353">
    <property type="entry name" value="CHAPERONIN"/>
    <property type="match status" value="1"/>
</dbReference>
<dbReference type="Gene3D" id="3.50.7.10">
    <property type="entry name" value="GroEL"/>
    <property type="match status" value="1"/>
</dbReference>
<dbReference type="PRINTS" id="PR00304">
    <property type="entry name" value="TCOMPLEXTCP1"/>
</dbReference>
<reference evidence="10" key="1">
    <citation type="submission" date="2020-04" db="EMBL/GenBank/DDBJ databases">
        <authorList>
            <person name="Alioto T."/>
            <person name="Alioto T."/>
            <person name="Gomez Garrido J."/>
        </authorList>
    </citation>
    <scope>NUCLEOTIDE SEQUENCE</scope>
    <source>
        <strain evidence="10">A484AB</strain>
    </source>
</reference>
<evidence type="ECO:0000256" key="7">
    <source>
        <dbReference type="ARBA" id="ARBA00023186"/>
    </source>
</evidence>
<dbReference type="Proteomes" id="UP001152795">
    <property type="component" value="Unassembled WGS sequence"/>
</dbReference>
<accession>A0A6S7IAE6</accession>
<dbReference type="SUPFAM" id="SSF54849">
    <property type="entry name" value="GroEL-intermediate domain like"/>
    <property type="match status" value="1"/>
</dbReference>
<dbReference type="InterPro" id="IPR017998">
    <property type="entry name" value="Chaperone_TCP-1"/>
</dbReference>
<sequence>MALSVPKTSFQHMLKDGAKHMKGLDEAVFRNIEACKEITKITRSSYGPNGLNKMVINQLEKLFVTSDAATIIKELEVQHPAAKMLILASQMQEQEVGDGTNFVMVFGGQLLAKAEELLRMGLSPPEVIEGFEKACDKALEILPDLTCYTIKNIRDSKEVTRAIKSSVTSKQYGNEDFLSELLTKACVPILPESGLFNVDNVRVVKILGSGVLSSVVIQGMVFKREVEGNITKVQDAKIAVFSCPLDSMATETKGTVLIKSAAELKAFSPGAENLLESQVKCLVDAGCNLVVTGGKVGDMALHFCNKYNLMVVRLTSKWELRRLCKAVGAVALPKM</sequence>
<evidence type="ECO:0000256" key="2">
    <source>
        <dbReference type="ARBA" id="ARBA00008020"/>
    </source>
</evidence>
<dbReference type="NCBIfam" id="TIGR02346">
    <property type="entry name" value="chap_CCT_theta"/>
    <property type="match status" value="1"/>
</dbReference>
<dbReference type="InterPro" id="IPR002423">
    <property type="entry name" value="Cpn60/GroEL/TCP-1"/>
</dbReference>
<evidence type="ECO:0000256" key="3">
    <source>
        <dbReference type="ARBA" id="ARBA00016981"/>
    </source>
</evidence>
<dbReference type="GO" id="GO:0005737">
    <property type="term" value="C:cytoplasm"/>
    <property type="evidence" value="ECO:0007669"/>
    <property type="project" value="UniProtKB-SubCell"/>
</dbReference>
<keyword evidence="6 9" id="KW-0067">ATP-binding</keyword>
<gene>
    <name evidence="10" type="ORF">PACLA_8A020248</name>
</gene>
<dbReference type="InterPro" id="IPR027413">
    <property type="entry name" value="GROEL-like_equatorial_sf"/>
</dbReference>
<evidence type="ECO:0000256" key="4">
    <source>
        <dbReference type="ARBA" id="ARBA00022490"/>
    </source>
</evidence>
<dbReference type="InterPro" id="IPR027410">
    <property type="entry name" value="TCP-1-like_intermed_sf"/>
</dbReference>
<dbReference type="GO" id="GO:0051082">
    <property type="term" value="F:unfolded protein binding"/>
    <property type="evidence" value="ECO:0007669"/>
    <property type="project" value="InterPro"/>
</dbReference>
<dbReference type="EMBL" id="CACRXK020008415">
    <property type="protein sequence ID" value="CAB4014706.1"/>
    <property type="molecule type" value="Genomic_DNA"/>
</dbReference>
<evidence type="ECO:0000256" key="8">
    <source>
        <dbReference type="ARBA" id="ARBA00029602"/>
    </source>
</evidence>
<evidence type="ECO:0000256" key="9">
    <source>
        <dbReference type="RuleBase" id="RU004187"/>
    </source>
</evidence>
<comment type="caution">
    <text evidence="10">The sequence shown here is derived from an EMBL/GenBank/DDBJ whole genome shotgun (WGS) entry which is preliminary data.</text>
</comment>
<protein>
    <recommendedName>
        <fullName evidence="3">T-complex protein 1 subunit theta</fullName>
    </recommendedName>
    <alternativeName>
        <fullName evidence="8">CCT-theta</fullName>
    </alternativeName>
</protein>
<name>A0A6S7IAE6_PARCT</name>
<dbReference type="InterPro" id="IPR012721">
    <property type="entry name" value="Chap_CCT_theta"/>
</dbReference>
<feature type="non-terminal residue" evidence="10">
    <location>
        <position position="335"/>
    </location>
</feature>
<dbReference type="FunFam" id="3.50.7.10:FF:000008">
    <property type="entry name" value="T-complex protein 1 subunit theta"/>
    <property type="match status" value="1"/>
</dbReference>
<dbReference type="GO" id="GO:0005524">
    <property type="term" value="F:ATP binding"/>
    <property type="evidence" value="ECO:0007669"/>
    <property type="project" value="UniProtKB-KW"/>
</dbReference>
<dbReference type="InterPro" id="IPR002194">
    <property type="entry name" value="Chaperonin_TCP-1_CS"/>
</dbReference>
<dbReference type="Pfam" id="PF00118">
    <property type="entry name" value="Cpn60_TCP1"/>
    <property type="match status" value="1"/>
</dbReference>
<evidence type="ECO:0000313" key="11">
    <source>
        <dbReference type="Proteomes" id="UP001152795"/>
    </source>
</evidence>
<dbReference type="Gene3D" id="1.10.560.10">
    <property type="entry name" value="GroEL-like equatorial domain"/>
    <property type="match status" value="1"/>
</dbReference>